<dbReference type="AlphaFoldDB" id="A0A1A9I909"/>
<reference evidence="10 11" key="1">
    <citation type="submission" date="2016-05" db="EMBL/GenBank/DDBJ databases">
        <title>Niabella ginsenosidivorans BS26 whole genome sequencing.</title>
        <authorList>
            <person name="Im W.T."/>
            <person name="Siddiqi M.Z."/>
        </authorList>
    </citation>
    <scope>NUCLEOTIDE SEQUENCE [LARGE SCALE GENOMIC DNA]</scope>
    <source>
        <strain evidence="10 11">BS26</strain>
    </source>
</reference>
<dbReference type="Pfam" id="PF12698">
    <property type="entry name" value="ABC2_membrane_3"/>
    <property type="match status" value="1"/>
</dbReference>
<evidence type="ECO:0000256" key="1">
    <source>
        <dbReference type="ARBA" id="ARBA00004651"/>
    </source>
</evidence>
<evidence type="ECO:0000259" key="9">
    <source>
        <dbReference type="PROSITE" id="PS51012"/>
    </source>
</evidence>
<feature type="transmembrane region" description="Helical" evidence="8">
    <location>
        <begin position="217"/>
        <end position="244"/>
    </location>
</feature>
<dbReference type="PANTHER" id="PTHR30294:SF29">
    <property type="entry name" value="MULTIDRUG ABC TRANSPORTER PERMEASE YBHS-RELATED"/>
    <property type="match status" value="1"/>
</dbReference>
<dbReference type="PROSITE" id="PS51012">
    <property type="entry name" value="ABC_TM2"/>
    <property type="match status" value="1"/>
</dbReference>
<dbReference type="InterPro" id="IPR051449">
    <property type="entry name" value="ABC-2_transporter_component"/>
</dbReference>
<dbReference type="Gene3D" id="3.40.1710.10">
    <property type="entry name" value="abc type-2 transporter like domain"/>
    <property type="match status" value="1"/>
</dbReference>
<keyword evidence="6 8" id="KW-1133">Transmembrane helix</keyword>
<dbReference type="PANTHER" id="PTHR30294">
    <property type="entry name" value="MEMBRANE COMPONENT OF ABC TRANSPORTER YHHJ-RELATED"/>
    <property type="match status" value="1"/>
</dbReference>
<evidence type="ECO:0000256" key="2">
    <source>
        <dbReference type="ARBA" id="ARBA00007783"/>
    </source>
</evidence>
<keyword evidence="7 8" id="KW-0472">Membrane</keyword>
<proteinExistence type="inferred from homology"/>
<dbReference type="RefSeq" id="WP_067760560.1">
    <property type="nucleotide sequence ID" value="NZ_CP015772.1"/>
</dbReference>
<accession>A0A1A9I909</accession>
<feature type="transmembrane region" description="Helical" evidence="8">
    <location>
        <begin position="340"/>
        <end position="360"/>
    </location>
</feature>
<feature type="transmembrane region" description="Helical" evidence="8">
    <location>
        <begin position="21"/>
        <end position="40"/>
    </location>
</feature>
<keyword evidence="3" id="KW-0813">Transport</keyword>
<evidence type="ECO:0000256" key="4">
    <source>
        <dbReference type="ARBA" id="ARBA00022475"/>
    </source>
</evidence>
<dbReference type="OrthoDB" id="9808686at2"/>
<evidence type="ECO:0000256" key="8">
    <source>
        <dbReference type="SAM" id="Phobius"/>
    </source>
</evidence>
<comment type="similarity">
    <text evidence="2">Belongs to the ABC-2 integral membrane protein family.</text>
</comment>
<keyword evidence="5 8" id="KW-0812">Transmembrane</keyword>
<evidence type="ECO:0000313" key="10">
    <source>
        <dbReference type="EMBL" id="ANH83200.1"/>
    </source>
</evidence>
<evidence type="ECO:0000313" key="11">
    <source>
        <dbReference type="Proteomes" id="UP000077667"/>
    </source>
</evidence>
<evidence type="ECO:0000256" key="6">
    <source>
        <dbReference type="ARBA" id="ARBA00022989"/>
    </source>
</evidence>
<keyword evidence="11" id="KW-1185">Reference proteome</keyword>
<name>A0A1A9I909_9BACT</name>
<dbReference type="STRING" id="1176587.A8C56_21450"/>
<feature type="transmembrane region" description="Helical" evidence="8">
    <location>
        <begin position="285"/>
        <end position="305"/>
    </location>
</feature>
<dbReference type="InterPro" id="IPR013525">
    <property type="entry name" value="ABC2_TM"/>
</dbReference>
<dbReference type="Proteomes" id="UP000077667">
    <property type="component" value="Chromosome"/>
</dbReference>
<evidence type="ECO:0000256" key="7">
    <source>
        <dbReference type="ARBA" id="ARBA00023136"/>
    </source>
</evidence>
<dbReference type="InterPro" id="IPR047817">
    <property type="entry name" value="ABC2_TM_bact-type"/>
</dbReference>
<feature type="transmembrane region" description="Helical" evidence="8">
    <location>
        <begin position="250"/>
        <end position="273"/>
    </location>
</feature>
<gene>
    <name evidence="10" type="ORF">A8C56_21450</name>
</gene>
<dbReference type="GO" id="GO:0140359">
    <property type="term" value="F:ABC-type transporter activity"/>
    <property type="evidence" value="ECO:0007669"/>
    <property type="project" value="InterPro"/>
</dbReference>
<organism evidence="10 11">
    <name type="scientific">Niabella ginsenosidivorans</name>
    <dbReference type="NCBI Taxonomy" id="1176587"/>
    <lineage>
        <taxon>Bacteria</taxon>
        <taxon>Pseudomonadati</taxon>
        <taxon>Bacteroidota</taxon>
        <taxon>Chitinophagia</taxon>
        <taxon>Chitinophagales</taxon>
        <taxon>Chitinophagaceae</taxon>
        <taxon>Niabella</taxon>
    </lineage>
</organism>
<sequence length="368" mass="41263">MKQLLAFIQKEFYHVFRDRRTLLILFGLPVVQIVLFGFALSSEVKNISIAILDNAHDVRSEQIISKISASAYFHIKRPALNYREIEQRFKEGDIKCALLFPPGFGSDVYHPGGAEVQIIADASDPNTATTLTNYLTSVINDYQQQLNPASKPVYQIIPEVRLLYNEEQNGSLNFIPGVIALIFMIVSTALTSVSVVREKEMGTMEILLVSPFKPIMVLIAKAIPYLVLSLVNFIIILLLSVFLLNVEIKGSIALIFAESILFIITCLSLGLLISNITASQQTAMLISMMGMMLPTMLLTGFMFPLENMPWIFRALSHILPSRYYYNIIKAVMLKGLGFSFVWKETLILLGMATVLLTLALKNFKIRLS</sequence>
<dbReference type="GO" id="GO:0005886">
    <property type="term" value="C:plasma membrane"/>
    <property type="evidence" value="ECO:0007669"/>
    <property type="project" value="UniProtKB-SubCell"/>
</dbReference>
<protein>
    <submittedName>
        <fullName evidence="10">Multidrug ABC transporter permease</fullName>
    </submittedName>
</protein>
<evidence type="ECO:0000256" key="5">
    <source>
        <dbReference type="ARBA" id="ARBA00022692"/>
    </source>
</evidence>
<evidence type="ECO:0000256" key="3">
    <source>
        <dbReference type="ARBA" id="ARBA00022448"/>
    </source>
</evidence>
<comment type="subcellular location">
    <subcellularLocation>
        <location evidence="1">Cell membrane</location>
        <topology evidence="1">Multi-pass membrane protein</topology>
    </subcellularLocation>
</comment>
<feature type="domain" description="ABC transmembrane type-2" evidence="9">
    <location>
        <begin position="139"/>
        <end position="366"/>
    </location>
</feature>
<keyword evidence="4" id="KW-1003">Cell membrane</keyword>
<feature type="transmembrane region" description="Helical" evidence="8">
    <location>
        <begin position="174"/>
        <end position="196"/>
    </location>
</feature>
<dbReference type="EMBL" id="CP015772">
    <property type="protein sequence ID" value="ANH83200.1"/>
    <property type="molecule type" value="Genomic_DNA"/>
</dbReference>
<dbReference type="KEGG" id="nia:A8C56_21450"/>